<dbReference type="PROSITE" id="PS50006">
    <property type="entry name" value="FHA_DOMAIN"/>
    <property type="match status" value="1"/>
</dbReference>
<reference evidence="2" key="1">
    <citation type="submission" date="2012-04" db="EMBL/GenBank/DDBJ databases">
        <authorList>
            <person name="Borisov I.G."/>
            <person name="Ivanikova N.V."/>
            <person name="Pinevich A.V."/>
        </authorList>
    </citation>
    <scope>NUCLEOTIDE SEQUENCE</scope>
    <source>
        <strain evidence="2">CALU 1027</strain>
    </source>
</reference>
<dbReference type="SMART" id="SM00240">
    <property type="entry name" value="FHA"/>
    <property type="match status" value="1"/>
</dbReference>
<dbReference type="RefSeq" id="WP_017712328.1">
    <property type="nucleotide sequence ID" value="NZ_KB235937.1"/>
</dbReference>
<dbReference type="CDD" id="cd00060">
    <property type="entry name" value="FHA"/>
    <property type="match status" value="1"/>
</dbReference>
<accession>A0A0M2PRW4</accession>
<evidence type="ECO:0000313" key="3">
    <source>
        <dbReference type="Proteomes" id="UP000034681"/>
    </source>
</evidence>
<gene>
    <name evidence="2" type="ORF">PROH_13645</name>
</gene>
<dbReference type="InterPro" id="IPR000253">
    <property type="entry name" value="FHA_dom"/>
</dbReference>
<dbReference type="Pfam" id="PF00498">
    <property type="entry name" value="FHA"/>
    <property type="match status" value="1"/>
</dbReference>
<feature type="domain" description="FHA" evidence="1">
    <location>
        <begin position="445"/>
        <end position="494"/>
    </location>
</feature>
<proteinExistence type="predicted"/>
<dbReference type="Proteomes" id="UP000034681">
    <property type="component" value="Unassembled WGS sequence"/>
</dbReference>
<dbReference type="Pfam" id="PF12770">
    <property type="entry name" value="CHAT"/>
    <property type="match status" value="1"/>
</dbReference>
<dbReference type="InterPro" id="IPR024983">
    <property type="entry name" value="CHAT_dom"/>
</dbReference>
<sequence length="531" mass="58851">MAVPEAPCLTLAIAPLTHGQPGHWVTWVTNAPYPGGYVLHDRPWPEDLSQTWQAWQALFSLQASPTFASTATPLPPDFPGEETGSYSSRLMQHLGLKLWQWLFAGSIHTGFSQSQGIAIGQGTPLRLQLELRDPNLVMLPWEIMQPQRGKQAISVSQQILFSRTTSDVDPLVPPPLSQSLNVLLVLGQATHGQDSPLQLQQEANILIQSLTRTVQPSNILTQGIPVPRRVDLLVQPTRSALVRQLESGNYNLFFYAGHGVTAPEGGRLLLNGTEVLSGTELAQVLVRCKTTLAVFNACWGAQMDYIQAPDTGTLQAVPRSSLAETLIHHGVPAVLGMRDVIADEEALTFVQSLAQALSDRHSIDQAVAIARQQLLTLYRFNQPTWTLPVLYMHPEFDGRLIKPLEGATELPTNVPFLYQGNSLPVAEVRSLADPLQVWPVRGGLMRVGRKSENDVVLQEQWVSQNHAEIIYRTDLHQDPSYFLRDFSRFGTLVTQEDGWQKIHHQEVPLLSGMQMRFGSPEGATLEFVIHC</sequence>
<dbReference type="SUPFAM" id="SSF49879">
    <property type="entry name" value="SMAD/FHA domain"/>
    <property type="match status" value="1"/>
</dbReference>
<dbReference type="OrthoDB" id="474997at2"/>
<protein>
    <recommendedName>
        <fullName evidence="1">FHA domain-containing protein</fullName>
    </recommendedName>
</protein>
<evidence type="ECO:0000313" key="2">
    <source>
        <dbReference type="EMBL" id="KKI98884.1"/>
    </source>
</evidence>
<dbReference type="Gene3D" id="2.60.200.20">
    <property type="match status" value="1"/>
</dbReference>
<dbReference type="AlphaFoldDB" id="A0A0M2PRW4"/>
<dbReference type="eggNOG" id="COG1716">
    <property type="taxonomic scope" value="Bacteria"/>
</dbReference>
<dbReference type="STRING" id="317619.GCA_000332315_01861"/>
<dbReference type="InterPro" id="IPR008984">
    <property type="entry name" value="SMAD_FHA_dom_sf"/>
</dbReference>
<name>A0A0M2PRW4_PROHO</name>
<organism evidence="2 3">
    <name type="scientific">Prochlorothrix hollandica PCC 9006 = CALU 1027</name>
    <dbReference type="NCBI Taxonomy" id="317619"/>
    <lineage>
        <taxon>Bacteria</taxon>
        <taxon>Bacillati</taxon>
        <taxon>Cyanobacteriota</taxon>
        <taxon>Cyanophyceae</taxon>
        <taxon>Prochlorotrichales</taxon>
        <taxon>Prochlorotrichaceae</taxon>
        <taxon>Prochlorothrix</taxon>
    </lineage>
</organism>
<dbReference type="EMBL" id="AJTX02000006">
    <property type="protein sequence ID" value="KKI98884.1"/>
    <property type="molecule type" value="Genomic_DNA"/>
</dbReference>
<comment type="caution">
    <text evidence="2">The sequence shown here is derived from an EMBL/GenBank/DDBJ whole genome shotgun (WGS) entry which is preliminary data.</text>
</comment>
<evidence type="ECO:0000259" key="1">
    <source>
        <dbReference type="PROSITE" id="PS50006"/>
    </source>
</evidence>
<keyword evidence="3" id="KW-1185">Reference proteome</keyword>